<proteinExistence type="predicted"/>
<protein>
    <submittedName>
        <fullName evidence="3">BrnA antitoxin family protein</fullName>
    </submittedName>
    <submittedName>
        <fullName evidence="1">Uncharacterized protein conserved in bacteria</fullName>
    </submittedName>
</protein>
<dbReference type="InterPro" id="IPR025528">
    <property type="entry name" value="BrnA_antitoxin"/>
</dbReference>
<dbReference type="EMBL" id="VAJI01000001">
    <property type="protein sequence ID" value="TRB40379.1"/>
    <property type="molecule type" value="Genomic_DNA"/>
</dbReference>
<reference evidence="5 6" key="2">
    <citation type="journal article" date="2019" name="Vet. Microbiol.">
        <title>Genetic characterization of susceptible and multi-drug resistant Mannheimia haemolytica isolated from high-risk stocker calves prior to and after antimicrobial metaphylaxis.</title>
        <authorList>
            <person name="Snyder E.R."/>
            <person name="Alvarez-Narvaez S."/>
            <person name="Credille B.C."/>
        </authorList>
    </citation>
    <scope>NUCLEOTIDE SEQUENCE [LARGE SCALE GENOMIC DNA]</scope>
    <source>
        <strain evidence="3 5">UGA-R5-128-1</strain>
        <strain evidence="2 6">UGA-R7-163-1</strain>
    </source>
</reference>
<dbReference type="KEGG" id="mhay:VK67_02260"/>
<reference evidence="1 4" key="1">
    <citation type="submission" date="2018-06" db="EMBL/GenBank/DDBJ databases">
        <authorList>
            <consortium name="Pathogen Informatics"/>
            <person name="Doyle S."/>
        </authorList>
    </citation>
    <scope>NUCLEOTIDE SEQUENCE [LARGE SCALE GENOMIC DNA]</scope>
    <source>
        <strain evidence="1 4">NCTC9380</strain>
    </source>
</reference>
<accession>A0A248ZX51</accession>
<evidence type="ECO:0000313" key="2">
    <source>
        <dbReference type="EMBL" id="TRB40379.1"/>
    </source>
</evidence>
<dbReference type="Proteomes" id="UP000318394">
    <property type="component" value="Unassembled WGS sequence"/>
</dbReference>
<dbReference type="Proteomes" id="UP000254031">
    <property type="component" value="Unassembled WGS sequence"/>
</dbReference>
<evidence type="ECO:0000313" key="1">
    <source>
        <dbReference type="EMBL" id="STY66714.1"/>
    </source>
</evidence>
<dbReference type="EMBL" id="UGPL01000006">
    <property type="protein sequence ID" value="STY66714.1"/>
    <property type="molecule type" value="Genomic_DNA"/>
</dbReference>
<dbReference type="AlphaFoldDB" id="A0A248ZX51"/>
<gene>
    <name evidence="3" type="ORF">FEA53_00035</name>
    <name evidence="2" type="ORF">FEB89_00035</name>
    <name evidence="1" type="ORF">NCTC9380_02040</name>
</gene>
<evidence type="ECO:0000313" key="5">
    <source>
        <dbReference type="Proteomes" id="UP000315164"/>
    </source>
</evidence>
<dbReference type="Proteomes" id="UP000315164">
    <property type="component" value="Unassembled WGS sequence"/>
</dbReference>
<dbReference type="Pfam" id="PF14384">
    <property type="entry name" value="BrnA_antitoxin"/>
    <property type="match status" value="1"/>
</dbReference>
<dbReference type="KEGG" id="mhaq:WC39_02255"/>
<evidence type="ECO:0000313" key="6">
    <source>
        <dbReference type="Proteomes" id="UP000318394"/>
    </source>
</evidence>
<evidence type="ECO:0000313" key="4">
    <source>
        <dbReference type="Proteomes" id="UP000254031"/>
    </source>
</evidence>
<dbReference type="GeneID" id="67368074"/>
<dbReference type="OrthoDB" id="9796641at2"/>
<sequence>MNTYNNTLNNKNLEKKQLLMAIQAIPASQDFIWDGKDDDERPVTPSEFSIAMKKRGRPAGSKKELVSLRLDKSVLEAFRASGKGWQSRINQVLSDFVKQV</sequence>
<dbReference type="RefSeq" id="WP_006250278.1">
    <property type="nucleotide sequence ID" value="NZ_CP011098.1"/>
</dbReference>
<keyword evidence="6" id="KW-1185">Reference proteome</keyword>
<dbReference type="EMBL" id="VAJB01000001">
    <property type="protein sequence ID" value="TRB76210.1"/>
    <property type="molecule type" value="Genomic_DNA"/>
</dbReference>
<name>A0A248ZX51_MANHA</name>
<evidence type="ECO:0000313" key="3">
    <source>
        <dbReference type="EMBL" id="TRB76210.1"/>
    </source>
</evidence>
<organism evidence="3 5">
    <name type="scientific">Mannheimia haemolytica</name>
    <name type="common">Pasteurella haemolytica</name>
    <dbReference type="NCBI Taxonomy" id="75985"/>
    <lineage>
        <taxon>Bacteria</taxon>
        <taxon>Pseudomonadati</taxon>
        <taxon>Pseudomonadota</taxon>
        <taxon>Gammaproteobacteria</taxon>
        <taxon>Pasteurellales</taxon>
        <taxon>Pasteurellaceae</taxon>
        <taxon>Mannheimia</taxon>
    </lineage>
</organism>